<dbReference type="Pfam" id="PF00990">
    <property type="entry name" value="GGDEF"/>
    <property type="match status" value="1"/>
</dbReference>
<dbReference type="OrthoDB" id="9804955at2"/>
<dbReference type="RefSeq" id="WP_073075821.1">
    <property type="nucleotide sequence ID" value="NZ_FQXV01000001.1"/>
</dbReference>
<keyword evidence="1" id="KW-0812">Transmembrane</keyword>
<name>A0A1M5TWE5_9FIRM</name>
<dbReference type="Pfam" id="PF08447">
    <property type="entry name" value="PAS_3"/>
    <property type="match status" value="1"/>
</dbReference>
<gene>
    <name evidence="4" type="ORF">SAMN02745823_00252</name>
</gene>
<evidence type="ECO:0000256" key="1">
    <source>
        <dbReference type="SAM" id="Phobius"/>
    </source>
</evidence>
<dbReference type="InterPro" id="IPR043128">
    <property type="entry name" value="Rev_trsase/Diguanyl_cyclase"/>
</dbReference>
<proteinExistence type="predicted"/>
<dbReference type="NCBIfam" id="TIGR00254">
    <property type="entry name" value="GGDEF"/>
    <property type="match status" value="1"/>
</dbReference>
<feature type="domain" description="PAC" evidence="2">
    <location>
        <begin position="149"/>
        <end position="198"/>
    </location>
</feature>
<dbReference type="PROSITE" id="PS50887">
    <property type="entry name" value="GGDEF"/>
    <property type="match status" value="1"/>
</dbReference>
<dbReference type="SUPFAM" id="SSF55785">
    <property type="entry name" value="PYP-like sensor domain (PAS domain)"/>
    <property type="match status" value="2"/>
</dbReference>
<dbReference type="InterPro" id="IPR035965">
    <property type="entry name" value="PAS-like_dom_sf"/>
</dbReference>
<dbReference type="InterPro" id="IPR000014">
    <property type="entry name" value="PAS"/>
</dbReference>
<evidence type="ECO:0000259" key="2">
    <source>
        <dbReference type="PROSITE" id="PS50113"/>
    </source>
</evidence>
<dbReference type="InterPro" id="IPR029787">
    <property type="entry name" value="Nucleotide_cyclase"/>
</dbReference>
<dbReference type="SUPFAM" id="SSF55073">
    <property type="entry name" value="Nucleotide cyclase"/>
    <property type="match status" value="1"/>
</dbReference>
<dbReference type="Gene3D" id="3.30.70.270">
    <property type="match status" value="1"/>
</dbReference>
<dbReference type="InterPro" id="IPR000700">
    <property type="entry name" value="PAS-assoc_C"/>
</dbReference>
<organism evidence="4 5">
    <name type="scientific">Sporobacter termitidis DSM 10068</name>
    <dbReference type="NCBI Taxonomy" id="1123282"/>
    <lineage>
        <taxon>Bacteria</taxon>
        <taxon>Bacillati</taxon>
        <taxon>Bacillota</taxon>
        <taxon>Clostridia</taxon>
        <taxon>Eubacteriales</taxon>
        <taxon>Oscillospiraceae</taxon>
        <taxon>Sporobacter</taxon>
    </lineage>
</organism>
<dbReference type="EMBL" id="FQXV01000001">
    <property type="protein sequence ID" value="SHH54926.1"/>
    <property type="molecule type" value="Genomic_DNA"/>
</dbReference>
<dbReference type="InterPro" id="IPR013655">
    <property type="entry name" value="PAS_fold_3"/>
</dbReference>
<dbReference type="NCBIfam" id="TIGR00229">
    <property type="entry name" value="sensory_box"/>
    <property type="match status" value="1"/>
</dbReference>
<dbReference type="AlphaFoldDB" id="A0A1M5TWE5"/>
<dbReference type="PROSITE" id="PS50113">
    <property type="entry name" value="PAC"/>
    <property type="match status" value="2"/>
</dbReference>
<dbReference type="PANTHER" id="PTHR44757">
    <property type="entry name" value="DIGUANYLATE CYCLASE DGCP"/>
    <property type="match status" value="1"/>
</dbReference>
<evidence type="ECO:0000259" key="3">
    <source>
        <dbReference type="PROSITE" id="PS50887"/>
    </source>
</evidence>
<evidence type="ECO:0000313" key="5">
    <source>
        <dbReference type="Proteomes" id="UP000183995"/>
    </source>
</evidence>
<keyword evidence="5" id="KW-1185">Reference proteome</keyword>
<dbReference type="InterPro" id="IPR001610">
    <property type="entry name" value="PAC"/>
</dbReference>
<dbReference type="InterPro" id="IPR000160">
    <property type="entry name" value="GGDEF_dom"/>
</dbReference>
<dbReference type="Proteomes" id="UP000183995">
    <property type="component" value="Unassembled WGS sequence"/>
</dbReference>
<keyword evidence="1" id="KW-0472">Membrane</keyword>
<dbReference type="CDD" id="cd00130">
    <property type="entry name" value="PAS"/>
    <property type="match status" value="1"/>
</dbReference>
<evidence type="ECO:0000313" key="4">
    <source>
        <dbReference type="EMBL" id="SHH54926.1"/>
    </source>
</evidence>
<dbReference type="InterPro" id="IPR052155">
    <property type="entry name" value="Biofilm_reg_signaling"/>
</dbReference>
<feature type="transmembrane region" description="Helical" evidence="1">
    <location>
        <begin position="38"/>
        <end position="62"/>
    </location>
</feature>
<dbReference type="STRING" id="1123282.SAMN02745823_00252"/>
<dbReference type="SMART" id="SM00267">
    <property type="entry name" value="GGDEF"/>
    <property type="match status" value="1"/>
</dbReference>
<feature type="transmembrane region" description="Helical" evidence="1">
    <location>
        <begin position="7"/>
        <end position="26"/>
    </location>
</feature>
<keyword evidence="1" id="KW-1133">Transmembrane helix</keyword>
<dbReference type="CDD" id="cd01949">
    <property type="entry name" value="GGDEF"/>
    <property type="match status" value="1"/>
</dbReference>
<feature type="domain" description="GGDEF" evidence="3">
    <location>
        <begin position="494"/>
        <end position="624"/>
    </location>
</feature>
<dbReference type="SMART" id="SM00086">
    <property type="entry name" value="PAC"/>
    <property type="match status" value="3"/>
</dbReference>
<reference evidence="4 5" key="1">
    <citation type="submission" date="2016-11" db="EMBL/GenBank/DDBJ databases">
        <authorList>
            <person name="Jaros S."/>
            <person name="Januszkiewicz K."/>
            <person name="Wedrychowicz H."/>
        </authorList>
    </citation>
    <scope>NUCLEOTIDE SEQUENCE [LARGE SCALE GENOMIC DNA]</scope>
    <source>
        <strain evidence="4 5">DSM 10068</strain>
    </source>
</reference>
<protein>
    <submittedName>
        <fullName evidence="4">PAS domain S-box-containing protein/diguanylate cyclase (GGDEF) domain-containing protein</fullName>
    </submittedName>
</protein>
<dbReference type="PANTHER" id="PTHR44757:SF2">
    <property type="entry name" value="BIOFILM ARCHITECTURE MAINTENANCE PROTEIN MBAA"/>
    <property type="match status" value="1"/>
</dbReference>
<dbReference type="Gene3D" id="3.30.450.20">
    <property type="entry name" value="PAS domain"/>
    <property type="match status" value="2"/>
</dbReference>
<accession>A0A1M5TWE5</accession>
<feature type="domain" description="PAC" evidence="2">
    <location>
        <begin position="410"/>
        <end position="463"/>
    </location>
</feature>
<sequence>MFRKSLPVFFLAMIIVSLSAIFYAAHTYEQTERLPGQGIHAAILLSLLAVLAVTIAAFVIVFRGQAPKRRPADVYPLTMSIPSGICRIENFETGRIIFANEFYYGMFGYTEEEARLGGFTTADFTVVPEDLAALKENIRQNFTLSINWYETEVRHVRKDGEVIWTLSRYSRDRSLAGSVTVVMIDITDRKRMEEKLRISEEEYRIATLHSNKHILRLDIRTRISYHQTSLPPVFDVPPVLENVPESIISSGAIAQDSADAFRGFFDTIYRGEREGSVVVSAYDRGAEEYRWYHFDFTSIFDDGGKPAQAIISFYDVTLQRQKELAFQRWQQTYNAIPKSATNYYEYNLTDDRFEHEEGGMFPPLPRVISRKLRDVTSFIARRHIYKEDANIFLTFMSRDRLLENYASGHHTDKTEFRRLADGMPKWTSISVQLIPDPYSPDVKGYFLLEDIDERKKAELSLQERSTLDSLTGLLNRATFIEKFTEILQQSESETQHALIMLDIDNFKTINDTLGHSAGDALLLSIAGKLKYALRTDDLCGRLGGDEFVICLKSMNLGKPLETRVSDLCHMICDERSWGVSVSASFGIAGFPYDGLTFDELYKKADIALYRAKAQGRGRFAVYDPQLSFDDIAAAVKQP</sequence>